<protein>
    <recommendedName>
        <fullName evidence="5">Ferredoxin--NADP reductase</fullName>
        <shortName evidence="5">FNR</shortName>
        <shortName evidence="5">Fd-NADP(+) reductase</shortName>
        <ecNumber evidence="5">1.18.1.2</ecNumber>
    </recommendedName>
</protein>
<evidence type="ECO:0000256" key="4">
    <source>
        <dbReference type="ARBA" id="ARBA00023002"/>
    </source>
</evidence>
<feature type="binding site" evidence="5">
    <location>
        <position position="329"/>
    </location>
    <ligand>
        <name>FAD</name>
        <dbReference type="ChEBI" id="CHEBI:57692"/>
    </ligand>
</feature>
<dbReference type="PANTHER" id="PTHR48105">
    <property type="entry name" value="THIOREDOXIN REDUCTASE 1-RELATED-RELATED"/>
    <property type="match status" value="1"/>
</dbReference>
<comment type="caution">
    <text evidence="7">The sequence shown here is derived from an EMBL/GenBank/DDBJ whole genome shotgun (WGS) entry which is preliminary data.</text>
</comment>
<comment type="cofactor">
    <cofactor evidence="5">
        <name>FAD</name>
        <dbReference type="ChEBI" id="CHEBI:57692"/>
    </cofactor>
    <text evidence="5">Binds 1 FAD per subunit.</text>
</comment>
<dbReference type="Proteomes" id="UP001139646">
    <property type="component" value="Unassembled WGS sequence"/>
</dbReference>
<keyword evidence="8" id="KW-1185">Reference proteome</keyword>
<dbReference type="PRINTS" id="PR00469">
    <property type="entry name" value="PNDRDTASEII"/>
</dbReference>
<keyword evidence="1 5" id="KW-0285">Flavoprotein</keyword>
<dbReference type="SUPFAM" id="SSF51905">
    <property type="entry name" value="FAD/NAD(P)-binding domain"/>
    <property type="match status" value="1"/>
</dbReference>
<sequence>MKTLTTDVVIIGAGPVGLFQVFELGLQGLTAIVIDSLAEVGGQCSELYPDKPIYDIPALPNAKASDVIDNLWQQAATFDPTFLLGERVDHIEKISESCFNVITHKNTTVVCRAVIIAAGNGAFSPVKLKVPLIDKFEDKQLFYRISNLEHFKDKDVVVLGGGDAALDWSLTLQKTAKSVLLIHRTTNFKASTASVNQMYALCDQLKMQFLCGQVSDFQQNDDKLIGLTITSKDGINRRVALDELVVCFGMSPKLGPIDNWHLDMHQHQIKVDTQSFQTSVAGIYAVGDINYYPGKRKLILSGFHEAALAAFSIAETVLEKERIPTLYTTTSTVVHKRMGVIHSIDSMLE</sequence>
<comment type="similarity">
    <text evidence="5">Belongs to the ferredoxin--NADP reductase type 2 family.</text>
</comment>
<feature type="binding site" evidence="5">
    <location>
        <position position="43"/>
    </location>
    <ligand>
        <name>FAD</name>
        <dbReference type="ChEBI" id="CHEBI:57692"/>
    </ligand>
</feature>
<evidence type="ECO:0000313" key="7">
    <source>
        <dbReference type="EMBL" id="MCI2282507.1"/>
    </source>
</evidence>
<dbReference type="InterPro" id="IPR023753">
    <property type="entry name" value="FAD/NAD-binding_dom"/>
</dbReference>
<feature type="binding site" evidence="5">
    <location>
        <position position="288"/>
    </location>
    <ligand>
        <name>FAD</name>
        <dbReference type="ChEBI" id="CHEBI:57692"/>
    </ligand>
</feature>
<organism evidence="7 8">
    <name type="scientific">Colwellia maritima</name>
    <dbReference type="NCBI Taxonomy" id="2912588"/>
    <lineage>
        <taxon>Bacteria</taxon>
        <taxon>Pseudomonadati</taxon>
        <taxon>Pseudomonadota</taxon>
        <taxon>Gammaproteobacteria</taxon>
        <taxon>Alteromonadales</taxon>
        <taxon>Colwelliaceae</taxon>
        <taxon>Colwellia</taxon>
    </lineage>
</organism>
<evidence type="ECO:0000313" key="8">
    <source>
        <dbReference type="Proteomes" id="UP001139646"/>
    </source>
</evidence>
<comment type="caution">
    <text evidence="5">Lacks conserved residue(s) required for the propagation of feature annotation.</text>
</comment>
<dbReference type="EC" id="1.18.1.2" evidence="5"/>
<comment type="catalytic activity">
    <reaction evidence="5">
        <text>2 reduced [2Fe-2S]-[ferredoxin] + NADP(+) + H(+) = 2 oxidized [2Fe-2S]-[ferredoxin] + NADPH</text>
        <dbReference type="Rhea" id="RHEA:20125"/>
        <dbReference type="Rhea" id="RHEA-COMP:10000"/>
        <dbReference type="Rhea" id="RHEA-COMP:10001"/>
        <dbReference type="ChEBI" id="CHEBI:15378"/>
        <dbReference type="ChEBI" id="CHEBI:33737"/>
        <dbReference type="ChEBI" id="CHEBI:33738"/>
        <dbReference type="ChEBI" id="CHEBI:57783"/>
        <dbReference type="ChEBI" id="CHEBI:58349"/>
        <dbReference type="EC" id="1.18.1.2"/>
    </reaction>
</comment>
<evidence type="ECO:0000256" key="5">
    <source>
        <dbReference type="HAMAP-Rule" id="MF_01685"/>
    </source>
</evidence>
<evidence type="ECO:0000256" key="1">
    <source>
        <dbReference type="ARBA" id="ARBA00022630"/>
    </source>
</evidence>
<keyword evidence="3 5" id="KW-0521">NADP</keyword>
<evidence type="ECO:0000259" key="6">
    <source>
        <dbReference type="Pfam" id="PF07992"/>
    </source>
</evidence>
<name>A0ABS9WYA8_9GAMM</name>
<feature type="binding site" evidence="5">
    <location>
        <position position="88"/>
    </location>
    <ligand>
        <name>FAD</name>
        <dbReference type="ChEBI" id="CHEBI:57692"/>
    </ligand>
</feature>
<accession>A0ABS9WYA8</accession>
<feature type="binding site" evidence="5">
    <location>
        <position position="48"/>
    </location>
    <ligand>
        <name>FAD</name>
        <dbReference type="ChEBI" id="CHEBI:57692"/>
    </ligand>
</feature>
<dbReference type="Gene3D" id="3.50.50.60">
    <property type="entry name" value="FAD/NAD(P)-binding domain"/>
    <property type="match status" value="2"/>
</dbReference>
<feature type="domain" description="FAD/NAD(P)-binding" evidence="6">
    <location>
        <begin position="7"/>
        <end position="293"/>
    </location>
</feature>
<reference evidence="7" key="1">
    <citation type="submission" date="2022-01" db="EMBL/GenBank/DDBJ databases">
        <title>Colwellia maritima, isolated from seawater.</title>
        <authorList>
            <person name="Kristyanto S."/>
            <person name="Jung J."/>
            <person name="Jeon C.O."/>
        </authorList>
    </citation>
    <scope>NUCLEOTIDE SEQUENCE</scope>
    <source>
        <strain evidence="7">MSW7</strain>
    </source>
</reference>
<evidence type="ECO:0000256" key="2">
    <source>
        <dbReference type="ARBA" id="ARBA00022827"/>
    </source>
</evidence>
<dbReference type="InterPro" id="IPR022890">
    <property type="entry name" value="Fd--NADP_Rdtase_type_2"/>
</dbReference>
<dbReference type="InterPro" id="IPR036188">
    <property type="entry name" value="FAD/NAD-bd_sf"/>
</dbReference>
<dbReference type="Pfam" id="PF07992">
    <property type="entry name" value="Pyr_redox_2"/>
    <property type="match status" value="1"/>
</dbReference>
<feature type="binding site" evidence="5">
    <location>
        <position position="35"/>
    </location>
    <ligand>
        <name>FAD</name>
        <dbReference type="ChEBI" id="CHEBI:57692"/>
    </ligand>
</feature>
<dbReference type="InterPro" id="IPR050097">
    <property type="entry name" value="Ferredoxin-NADP_redctase_2"/>
</dbReference>
<proteinExistence type="inferred from homology"/>
<dbReference type="PRINTS" id="PR00368">
    <property type="entry name" value="FADPNR"/>
</dbReference>
<dbReference type="HAMAP" id="MF_01685">
    <property type="entry name" value="FENR2"/>
    <property type="match status" value="1"/>
</dbReference>
<evidence type="ECO:0000256" key="3">
    <source>
        <dbReference type="ARBA" id="ARBA00022857"/>
    </source>
</evidence>
<keyword evidence="4 5" id="KW-0560">Oxidoreductase</keyword>
<feature type="binding site" evidence="5">
    <location>
        <position position="123"/>
    </location>
    <ligand>
        <name>FAD</name>
        <dbReference type="ChEBI" id="CHEBI:57692"/>
    </ligand>
</feature>
<comment type="subunit">
    <text evidence="5">Homodimer.</text>
</comment>
<dbReference type="EMBL" id="JAKKSL010000001">
    <property type="protein sequence ID" value="MCI2282507.1"/>
    <property type="molecule type" value="Genomic_DNA"/>
</dbReference>
<keyword evidence="2 5" id="KW-0274">FAD</keyword>
<gene>
    <name evidence="7" type="ORF">L3081_02705</name>
</gene>
<dbReference type="RefSeq" id="WP_242283274.1">
    <property type="nucleotide sequence ID" value="NZ_JAKKSL010000001.1"/>
</dbReference>